<protein>
    <submittedName>
        <fullName evidence="1">Gamma-glutamyl-gamma-aminobutyrate hydrolase</fullName>
    </submittedName>
</protein>
<dbReference type="EMBL" id="CP014924">
    <property type="protein sequence ID" value="ANZ66033.1"/>
    <property type="molecule type" value="Genomic_DNA"/>
</dbReference>
<dbReference type="OrthoDB" id="9813383at2"/>
<dbReference type="InterPro" id="IPR011697">
    <property type="entry name" value="Peptidase_C26"/>
</dbReference>
<dbReference type="Pfam" id="PF07722">
    <property type="entry name" value="Peptidase_C26"/>
    <property type="match status" value="1"/>
</dbReference>
<dbReference type="PANTHER" id="PTHR43235">
    <property type="entry name" value="GLUTAMINE AMIDOTRANSFERASE PB2B2.05-RELATED"/>
    <property type="match status" value="1"/>
</dbReference>
<sequence>MKPKIGIASNHLIHPNPRFDTNYIDYVQIGYVDGLRQSGAQPFIFPLGAPEDAADYIDTVDGLLLTGGQGVTPILYGDEPIQQVEETDIYRDQFEIALVKAAIAAGKPILGICRGEQIINVALNGTLYQDIYVQAGVNGKHNQLPTSWEIPTQHVTTTTGSWLNTLLGDRFLVNTFHHQAIHELGDNLQAVAKSDDGIVEAIESTDKQIFAVQFHPEMMFEAHPEFLKIFQHLVDVINQK</sequence>
<keyword evidence="2" id="KW-1185">Reference proteome</keyword>
<keyword evidence="1" id="KW-0378">Hydrolase</keyword>
<reference evidence="1 2" key="1">
    <citation type="submission" date="2016-03" db="EMBL/GenBank/DDBJ databases">
        <title>Pediococcus and Lactobacillus from brewery environment - whole genome sequencing and assembly.</title>
        <authorList>
            <person name="Behr J."/>
            <person name="Geissler A.J."/>
            <person name="Vogel R.F."/>
        </authorList>
    </citation>
    <scope>NUCLEOTIDE SEQUENCE [LARGE SCALE GENOMIC DNA]</scope>
    <source>
        <strain evidence="1 2">TMW 1.1995</strain>
    </source>
</reference>
<dbReference type="SUPFAM" id="SSF52317">
    <property type="entry name" value="Class I glutamine amidotransferase-like"/>
    <property type="match status" value="1"/>
</dbReference>
<dbReference type="InterPro" id="IPR044668">
    <property type="entry name" value="PuuD-like"/>
</dbReference>
<dbReference type="KEGG" id="lpd:AYR62_00950"/>
<dbReference type="PANTHER" id="PTHR43235:SF1">
    <property type="entry name" value="GLUTAMINE AMIDOTRANSFERASE PB2B2.05-RELATED"/>
    <property type="match status" value="1"/>
</dbReference>
<dbReference type="GO" id="GO:0005829">
    <property type="term" value="C:cytosol"/>
    <property type="evidence" value="ECO:0007669"/>
    <property type="project" value="TreeGrafter"/>
</dbReference>
<dbReference type="Gene3D" id="3.40.50.880">
    <property type="match status" value="1"/>
</dbReference>
<accession>A0A1B2IVF7</accession>
<organism evidence="1 2">
    <name type="scientific">Secundilactobacillus paracollinoides</name>
    <dbReference type="NCBI Taxonomy" id="240427"/>
    <lineage>
        <taxon>Bacteria</taxon>
        <taxon>Bacillati</taxon>
        <taxon>Bacillota</taxon>
        <taxon>Bacilli</taxon>
        <taxon>Lactobacillales</taxon>
        <taxon>Lactobacillaceae</taxon>
        <taxon>Secundilactobacillus</taxon>
    </lineage>
</organism>
<dbReference type="GO" id="GO:0033969">
    <property type="term" value="F:gamma-glutamyl-gamma-aminobutyrate hydrolase activity"/>
    <property type="evidence" value="ECO:0007669"/>
    <property type="project" value="TreeGrafter"/>
</dbReference>
<dbReference type="CDD" id="cd01745">
    <property type="entry name" value="GATase1_2"/>
    <property type="match status" value="1"/>
</dbReference>
<name>A0A1B2IVF7_9LACO</name>
<dbReference type="GO" id="GO:0006598">
    <property type="term" value="P:polyamine catabolic process"/>
    <property type="evidence" value="ECO:0007669"/>
    <property type="project" value="TreeGrafter"/>
</dbReference>
<dbReference type="RefSeq" id="WP_065901372.1">
    <property type="nucleotide sequence ID" value="NZ_CP014912.1"/>
</dbReference>
<dbReference type="AlphaFoldDB" id="A0A1B2IVF7"/>
<dbReference type="PROSITE" id="PS51273">
    <property type="entry name" value="GATASE_TYPE_1"/>
    <property type="match status" value="1"/>
</dbReference>
<dbReference type="Proteomes" id="UP000093267">
    <property type="component" value="Chromosome"/>
</dbReference>
<evidence type="ECO:0000313" key="2">
    <source>
        <dbReference type="Proteomes" id="UP000093267"/>
    </source>
</evidence>
<proteinExistence type="predicted"/>
<dbReference type="InterPro" id="IPR029062">
    <property type="entry name" value="Class_I_gatase-like"/>
</dbReference>
<gene>
    <name evidence="1" type="ORF">AYR63_01985</name>
</gene>
<evidence type="ECO:0000313" key="1">
    <source>
        <dbReference type="EMBL" id="ANZ66033.1"/>
    </source>
</evidence>